<evidence type="ECO:0000256" key="1">
    <source>
        <dbReference type="SAM" id="Phobius"/>
    </source>
</evidence>
<keyword evidence="1" id="KW-0812">Transmembrane</keyword>
<evidence type="ECO:0000313" key="3">
    <source>
        <dbReference type="Proteomes" id="UP001368500"/>
    </source>
</evidence>
<keyword evidence="3" id="KW-1185">Reference proteome</keyword>
<dbReference type="RefSeq" id="WP_341372377.1">
    <property type="nucleotide sequence ID" value="NZ_JBBUTF010000002.1"/>
</dbReference>
<reference evidence="2 3" key="1">
    <citation type="submission" date="2024-04" db="EMBL/GenBank/DDBJ databases">
        <title>Novel species of the genus Ideonella isolated from streams.</title>
        <authorList>
            <person name="Lu H."/>
        </authorList>
    </citation>
    <scope>NUCLEOTIDE SEQUENCE [LARGE SCALE GENOMIC DNA]</scope>
    <source>
        <strain evidence="2 3">BYS139W</strain>
    </source>
</reference>
<dbReference type="EMBL" id="JBBUTF010000002">
    <property type="protein sequence ID" value="MEK8024597.1"/>
    <property type="molecule type" value="Genomic_DNA"/>
</dbReference>
<dbReference type="Pfam" id="PF05437">
    <property type="entry name" value="AzlD"/>
    <property type="match status" value="1"/>
</dbReference>
<gene>
    <name evidence="2" type="ORF">AACH11_01275</name>
</gene>
<feature type="transmembrane region" description="Helical" evidence="1">
    <location>
        <begin position="45"/>
        <end position="62"/>
    </location>
</feature>
<dbReference type="Proteomes" id="UP001368500">
    <property type="component" value="Unassembled WGS sequence"/>
</dbReference>
<feature type="transmembrane region" description="Helical" evidence="1">
    <location>
        <begin position="91"/>
        <end position="109"/>
    </location>
</feature>
<accession>A0ABU9B3Y7</accession>
<proteinExistence type="predicted"/>
<comment type="caution">
    <text evidence="2">The sequence shown here is derived from an EMBL/GenBank/DDBJ whole genome shotgun (WGS) entry which is preliminary data.</text>
</comment>
<sequence>MRMDALEAALAIAGLAVVSVATRGFFVLPRRSLPLPERLRQGLRYAPIGALLAVLLPELLTLDGQFIRTWQDPRLAGAAAALAWLHWRREMLGTIVAGTSVMLLCRLVLGW</sequence>
<evidence type="ECO:0000313" key="2">
    <source>
        <dbReference type="EMBL" id="MEK8024597.1"/>
    </source>
</evidence>
<dbReference type="InterPro" id="IPR008407">
    <property type="entry name" value="Brnchd-chn_aa_trnsp_AzlD"/>
</dbReference>
<protein>
    <submittedName>
        <fullName evidence="2">AzlD domain-containing protein</fullName>
    </submittedName>
</protein>
<name>A0ABU9B3Y7_9BURK</name>
<organism evidence="2 3">
    <name type="scientific">Pseudaquabacterium rugosum</name>
    <dbReference type="NCBI Taxonomy" id="2984194"/>
    <lineage>
        <taxon>Bacteria</taxon>
        <taxon>Pseudomonadati</taxon>
        <taxon>Pseudomonadota</taxon>
        <taxon>Betaproteobacteria</taxon>
        <taxon>Burkholderiales</taxon>
        <taxon>Sphaerotilaceae</taxon>
        <taxon>Pseudaquabacterium</taxon>
    </lineage>
</organism>
<keyword evidence="1" id="KW-1133">Transmembrane helix</keyword>
<keyword evidence="1" id="KW-0472">Membrane</keyword>